<evidence type="ECO:0000256" key="1">
    <source>
        <dbReference type="SAM" id="MobiDB-lite"/>
    </source>
</evidence>
<sequence>MEHPQEQPTACPDQPADGRESSYQAPAVTPVGSFATDTRGDVSVGQSDDSDAGQYYAQ</sequence>
<gene>
    <name evidence="2" type="ORF">GCM10009801_09130</name>
</gene>
<evidence type="ECO:0000313" key="2">
    <source>
        <dbReference type="EMBL" id="GAA2064483.1"/>
    </source>
</evidence>
<protein>
    <submittedName>
        <fullName evidence="2">Uncharacterized protein</fullName>
    </submittedName>
</protein>
<dbReference type="NCBIfam" id="NF033521">
    <property type="entry name" value="lasso_leader_L3"/>
    <property type="match status" value="1"/>
</dbReference>
<organism evidence="2 3">
    <name type="scientific">Streptomyces albiaxialis</name>
    <dbReference type="NCBI Taxonomy" id="329523"/>
    <lineage>
        <taxon>Bacteria</taxon>
        <taxon>Bacillati</taxon>
        <taxon>Actinomycetota</taxon>
        <taxon>Actinomycetes</taxon>
        <taxon>Kitasatosporales</taxon>
        <taxon>Streptomycetaceae</taxon>
        <taxon>Streptomyces</taxon>
    </lineage>
</organism>
<accession>A0ABN2VKW2</accession>
<comment type="caution">
    <text evidence="2">The sequence shown here is derived from an EMBL/GenBank/DDBJ whole genome shotgun (WGS) entry which is preliminary data.</text>
</comment>
<evidence type="ECO:0000313" key="3">
    <source>
        <dbReference type="Proteomes" id="UP001500016"/>
    </source>
</evidence>
<dbReference type="RefSeq" id="WP_344524141.1">
    <property type="nucleotide sequence ID" value="NZ_BAAAPE010000001.1"/>
</dbReference>
<dbReference type="EMBL" id="BAAAPE010000001">
    <property type="protein sequence ID" value="GAA2064483.1"/>
    <property type="molecule type" value="Genomic_DNA"/>
</dbReference>
<proteinExistence type="predicted"/>
<name>A0ABN2VKW2_9ACTN</name>
<keyword evidence="3" id="KW-1185">Reference proteome</keyword>
<feature type="region of interest" description="Disordered" evidence="1">
    <location>
        <begin position="1"/>
        <end position="58"/>
    </location>
</feature>
<dbReference type="Proteomes" id="UP001500016">
    <property type="component" value="Unassembled WGS sequence"/>
</dbReference>
<reference evidence="2 3" key="1">
    <citation type="journal article" date="2019" name="Int. J. Syst. Evol. Microbiol.">
        <title>The Global Catalogue of Microorganisms (GCM) 10K type strain sequencing project: providing services to taxonomists for standard genome sequencing and annotation.</title>
        <authorList>
            <consortium name="The Broad Institute Genomics Platform"/>
            <consortium name="The Broad Institute Genome Sequencing Center for Infectious Disease"/>
            <person name="Wu L."/>
            <person name="Ma J."/>
        </authorList>
    </citation>
    <scope>NUCLEOTIDE SEQUENCE [LARGE SCALE GENOMIC DNA]</scope>
    <source>
        <strain evidence="2 3">JCM 15478</strain>
    </source>
</reference>